<dbReference type="EMBL" id="PEJP01000055">
    <property type="protein sequence ID" value="RYO45060.1"/>
    <property type="molecule type" value="Genomic_DNA"/>
</dbReference>
<proteinExistence type="predicted"/>
<comment type="caution">
    <text evidence="1">The sequence shown here is derived from an EMBL/GenBank/DDBJ whole genome shotgun (WGS) entry which is preliminary data.</text>
</comment>
<protein>
    <submittedName>
        <fullName evidence="1">Uncharacterized protein</fullName>
    </submittedName>
</protein>
<evidence type="ECO:0000313" key="1">
    <source>
        <dbReference type="EMBL" id="RYO45060.1"/>
    </source>
</evidence>
<accession>A0A4Q4QNV7</accession>
<organism evidence="1 2">
    <name type="scientific">Alternaria arborescens</name>
    <dbReference type="NCBI Taxonomy" id="156630"/>
    <lineage>
        <taxon>Eukaryota</taxon>
        <taxon>Fungi</taxon>
        <taxon>Dikarya</taxon>
        <taxon>Ascomycota</taxon>
        <taxon>Pezizomycotina</taxon>
        <taxon>Dothideomycetes</taxon>
        <taxon>Pleosporomycetidae</taxon>
        <taxon>Pleosporales</taxon>
        <taxon>Pleosporineae</taxon>
        <taxon>Pleosporaceae</taxon>
        <taxon>Alternaria</taxon>
        <taxon>Alternaria sect. Alternaria</taxon>
    </lineage>
</organism>
<dbReference type="AlphaFoldDB" id="A0A4Q4QNV7"/>
<keyword evidence="2" id="KW-1185">Reference proteome</keyword>
<reference evidence="2" key="1">
    <citation type="journal article" date="2019" name="bioRxiv">
        <title>Genomics, evolutionary history and diagnostics of the Alternaria alternata species group including apple and Asian pear pathotypes.</title>
        <authorList>
            <person name="Armitage A.D."/>
            <person name="Cockerton H.M."/>
            <person name="Sreenivasaprasad S."/>
            <person name="Woodhall J.W."/>
            <person name="Lane C.R."/>
            <person name="Harrison R.J."/>
            <person name="Clarkson J.P."/>
        </authorList>
    </citation>
    <scope>NUCLEOTIDE SEQUENCE [LARGE SCALE GENOMIC DNA]</scope>
    <source>
        <strain evidence="2">RGR 97.0016</strain>
    </source>
</reference>
<evidence type="ECO:0000313" key="2">
    <source>
        <dbReference type="Proteomes" id="UP000293823"/>
    </source>
</evidence>
<sequence>MSRSTYTAFQRHLLYFSTPTSPPRLTFGSALRAGVSIGLDIPVAVLLSLSLRLMYAPVPFLWSPIIVDNIPTSAHRTQLSSATLPKGKAEYTCTELLSLLDSSPEENEGKGWLKHKIDQGHVIGFWTMAANARTHAVSSDDVARFQHGEWEKPVAQRRRGTDDVLPLWRGGPIWVGGHSWAVWKFLGVRVYEDRKQQ</sequence>
<name>A0A4Q4QNV7_9PLEO</name>
<dbReference type="OrthoDB" id="2561193at2759"/>
<dbReference type="Proteomes" id="UP000293823">
    <property type="component" value="Unassembled WGS sequence"/>
</dbReference>
<gene>
    <name evidence="1" type="ORF">AA0113_g10628</name>
</gene>